<reference evidence="1" key="1">
    <citation type="submission" date="2020-04" db="EMBL/GenBank/DDBJ databases">
        <authorList>
            <person name="Chiriac C."/>
            <person name="Salcher M."/>
            <person name="Ghai R."/>
            <person name="Kavagutti S V."/>
        </authorList>
    </citation>
    <scope>NUCLEOTIDE SEQUENCE</scope>
</reference>
<sequence length="151" mass="16042">MTDIVDKARRLAAAKSGAPVSAESGSGPGAHYIKLLTGLVDHISSRANYAHESGLLSTQVHNRIFSTLSGAQNHLAEADYHHSMKHYGAATEAIKPAAEKIQQAASQILDNVDSDSPIAQDFNINEASMGLADRHHDAYAAAVTKEINNGR</sequence>
<evidence type="ECO:0000313" key="1">
    <source>
        <dbReference type="EMBL" id="CAB4128178.1"/>
    </source>
</evidence>
<name>A0A6J5L093_9CAUD</name>
<accession>A0A6J5L093</accession>
<protein>
    <submittedName>
        <fullName evidence="1">Uncharacterized protein</fullName>
    </submittedName>
</protein>
<evidence type="ECO:0000313" key="2">
    <source>
        <dbReference type="EMBL" id="CAB5218978.1"/>
    </source>
</evidence>
<dbReference type="EMBL" id="LR796220">
    <property type="protein sequence ID" value="CAB4128178.1"/>
    <property type="molecule type" value="Genomic_DNA"/>
</dbReference>
<organism evidence="1">
    <name type="scientific">uncultured Caudovirales phage</name>
    <dbReference type="NCBI Taxonomy" id="2100421"/>
    <lineage>
        <taxon>Viruses</taxon>
        <taxon>Duplodnaviria</taxon>
        <taxon>Heunggongvirae</taxon>
        <taxon>Uroviricota</taxon>
        <taxon>Caudoviricetes</taxon>
        <taxon>Peduoviridae</taxon>
        <taxon>Maltschvirus</taxon>
        <taxon>Maltschvirus maltsch</taxon>
    </lineage>
</organism>
<dbReference type="EMBL" id="LR798276">
    <property type="protein sequence ID" value="CAB5218978.1"/>
    <property type="molecule type" value="Genomic_DNA"/>
</dbReference>
<proteinExistence type="predicted"/>
<gene>
    <name evidence="1" type="ORF">UFOVP110_15</name>
    <name evidence="2" type="ORF">UFOVP223_15</name>
</gene>